<feature type="compositionally biased region" description="Polar residues" evidence="8">
    <location>
        <begin position="210"/>
        <end position="220"/>
    </location>
</feature>
<comment type="subcellular location">
    <subcellularLocation>
        <location evidence="1">Endosome</location>
    </subcellularLocation>
</comment>
<evidence type="ECO:0000256" key="4">
    <source>
        <dbReference type="ARBA" id="ARBA00022753"/>
    </source>
</evidence>
<protein>
    <recommendedName>
        <fullName evidence="9">VPS37 C-terminal domain-containing protein</fullName>
    </recommendedName>
</protein>
<evidence type="ECO:0000256" key="7">
    <source>
        <dbReference type="SAM" id="Coils"/>
    </source>
</evidence>
<dbReference type="CDD" id="cd11685">
    <property type="entry name" value="UEV_TSG101-like"/>
    <property type="match status" value="1"/>
</dbReference>
<feature type="domain" description="VPS37 C-terminal" evidence="9">
    <location>
        <begin position="305"/>
        <end position="383"/>
    </location>
</feature>
<dbReference type="SUPFAM" id="SSF54495">
    <property type="entry name" value="UBC-like"/>
    <property type="match status" value="1"/>
</dbReference>
<feature type="region of interest" description="Disordered" evidence="8">
    <location>
        <begin position="139"/>
        <end position="220"/>
    </location>
</feature>
<dbReference type="VEuPathDB" id="FungiDB:H310_02054"/>
<name>A0A024UNZ5_9STRA</name>
<feature type="compositionally biased region" description="Low complexity" evidence="8">
    <location>
        <begin position="159"/>
        <end position="171"/>
    </location>
</feature>
<feature type="compositionally biased region" description="Pro residues" evidence="8">
    <location>
        <begin position="172"/>
        <end position="184"/>
    </location>
</feature>
<dbReference type="PANTHER" id="PTHR13678">
    <property type="entry name" value="VACUOLAR PROTEIN SORTING-ASSOCIATED PROTEIN 37"/>
    <property type="match status" value="1"/>
</dbReference>
<dbReference type="GO" id="GO:0006612">
    <property type="term" value="P:protein targeting to membrane"/>
    <property type="evidence" value="ECO:0007669"/>
    <property type="project" value="TreeGrafter"/>
</dbReference>
<dbReference type="EMBL" id="KI913954">
    <property type="protein sequence ID" value="ETW07567.1"/>
    <property type="molecule type" value="Genomic_DNA"/>
</dbReference>
<evidence type="ECO:0000256" key="2">
    <source>
        <dbReference type="ARBA" id="ARBA00007617"/>
    </source>
</evidence>
<dbReference type="SUPFAM" id="SSF140111">
    <property type="entry name" value="Endosomal sorting complex assembly domain"/>
    <property type="match status" value="1"/>
</dbReference>
<dbReference type="InterPro" id="IPR029012">
    <property type="entry name" value="Helix_hairpin_bin_sf"/>
</dbReference>
<feature type="compositionally biased region" description="Polar residues" evidence="8">
    <location>
        <begin position="139"/>
        <end position="158"/>
    </location>
</feature>
<sequence>MSWFGKPTSKPAPAANTSAVSELQRLRGRQISSLVRAGGQAINHQQSIFDVVVRLVDSRTLTLRITLPDEFPMQGPMIQTTSRVQHSWLDSQCRVVGHMDLVNWSAHADIGRIVVDIVNEFQRSPPAAIGRGGASLSVNPASSTTPIYPGPSTASPLTPSYLQPFPQQQQSQPPPSASYTPYPPSSSAAQMTASYQYPAPYASSSRGKMPSQQDAARQTQSPAIPAVFPELEALSVNQLEKLVTDRATLKAYIKNMDNVVNFMKLYDDLVKGNKDLAESNLAYEAQLEPLQDAVQELKQQLHVAQEALQAKQNQQHQVLVHFQPDLLVARVSKAADEADEASEDIAARFTNGDIDVNQFVAEFLPMRKLYHLRTTKVDRFSKP</sequence>
<dbReference type="OrthoDB" id="10260857at2759"/>
<evidence type="ECO:0000256" key="5">
    <source>
        <dbReference type="ARBA" id="ARBA00022927"/>
    </source>
</evidence>
<gene>
    <name evidence="10" type="ORF">H310_02054</name>
</gene>
<evidence type="ECO:0000256" key="3">
    <source>
        <dbReference type="ARBA" id="ARBA00022448"/>
    </source>
</evidence>
<feature type="coiled-coil region" evidence="7">
    <location>
        <begin position="280"/>
        <end position="314"/>
    </location>
</feature>
<organism evidence="10">
    <name type="scientific">Aphanomyces invadans</name>
    <dbReference type="NCBI Taxonomy" id="157072"/>
    <lineage>
        <taxon>Eukaryota</taxon>
        <taxon>Sar</taxon>
        <taxon>Stramenopiles</taxon>
        <taxon>Oomycota</taxon>
        <taxon>Saprolegniomycetes</taxon>
        <taxon>Saprolegniales</taxon>
        <taxon>Verrucalvaceae</taxon>
        <taxon>Aphanomyces</taxon>
    </lineage>
</organism>
<dbReference type="RefSeq" id="XP_008863660.1">
    <property type="nucleotide sequence ID" value="XM_008865438.1"/>
</dbReference>
<comment type="similarity">
    <text evidence="2">Belongs to the VPS37 family.</text>
</comment>
<reference evidence="10" key="1">
    <citation type="submission" date="2013-12" db="EMBL/GenBank/DDBJ databases">
        <title>The Genome Sequence of Aphanomyces invadans NJM9701.</title>
        <authorList>
            <consortium name="The Broad Institute Genomics Platform"/>
            <person name="Russ C."/>
            <person name="Tyler B."/>
            <person name="van West P."/>
            <person name="Dieguez-Uribeondo J."/>
            <person name="Young S.K."/>
            <person name="Zeng Q."/>
            <person name="Gargeya S."/>
            <person name="Fitzgerald M."/>
            <person name="Abouelleil A."/>
            <person name="Alvarado L."/>
            <person name="Chapman S.B."/>
            <person name="Gainer-Dewar J."/>
            <person name="Goldberg J."/>
            <person name="Griggs A."/>
            <person name="Gujja S."/>
            <person name="Hansen M."/>
            <person name="Howarth C."/>
            <person name="Imamovic A."/>
            <person name="Ireland A."/>
            <person name="Larimer J."/>
            <person name="McCowan C."/>
            <person name="Murphy C."/>
            <person name="Pearson M."/>
            <person name="Poon T.W."/>
            <person name="Priest M."/>
            <person name="Roberts A."/>
            <person name="Saif S."/>
            <person name="Shea T."/>
            <person name="Sykes S."/>
            <person name="Wortman J."/>
            <person name="Nusbaum C."/>
            <person name="Birren B."/>
        </authorList>
    </citation>
    <scope>NUCLEOTIDE SEQUENCE [LARGE SCALE GENOMIC DNA]</scope>
    <source>
        <strain evidence="10">NJM9701</strain>
    </source>
</reference>
<dbReference type="STRING" id="157072.A0A024UNZ5"/>
<evidence type="ECO:0000259" key="9">
    <source>
        <dbReference type="PROSITE" id="PS51314"/>
    </source>
</evidence>
<dbReference type="AlphaFoldDB" id="A0A024UNZ5"/>
<proteinExistence type="inferred from homology"/>
<feature type="non-terminal residue" evidence="10">
    <location>
        <position position="1"/>
    </location>
</feature>
<dbReference type="InterPro" id="IPR009851">
    <property type="entry name" value="Mod_r"/>
</dbReference>
<dbReference type="GO" id="GO:0006623">
    <property type="term" value="P:protein targeting to vacuole"/>
    <property type="evidence" value="ECO:0007669"/>
    <property type="project" value="TreeGrafter"/>
</dbReference>
<keyword evidence="4" id="KW-0967">Endosome</keyword>
<dbReference type="Gene3D" id="1.10.287.660">
    <property type="entry name" value="Helix hairpin bin"/>
    <property type="match status" value="1"/>
</dbReference>
<dbReference type="GeneID" id="20079104"/>
<evidence type="ECO:0000256" key="8">
    <source>
        <dbReference type="SAM" id="MobiDB-lite"/>
    </source>
</evidence>
<evidence type="ECO:0000313" key="10">
    <source>
        <dbReference type="EMBL" id="ETW07567.1"/>
    </source>
</evidence>
<evidence type="ECO:0000256" key="6">
    <source>
        <dbReference type="PROSITE-ProRule" id="PRU00646"/>
    </source>
</evidence>
<keyword evidence="3 6" id="KW-0813">Transport</keyword>
<dbReference type="GO" id="GO:0043162">
    <property type="term" value="P:ubiquitin-dependent protein catabolic process via the multivesicular body sorting pathway"/>
    <property type="evidence" value="ECO:0007669"/>
    <property type="project" value="TreeGrafter"/>
</dbReference>
<evidence type="ECO:0000256" key="1">
    <source>
        <dbReference type="ARBA" id="ARBA00004177"/>
    </source>
</evidence>
<dbReference type="eggNOG" id="KOG3270">
    <property type="taxonomic scope" value="Eukaryota"/>
</dbReference>
<dbReference type="PANTHER" id="PTHR13678:SF2">
    <property type="entry name" value="VACUOLAR PROTEIN SORTING-ASSOCIATED PROTEIN 37A"/>
    <property type="match status" value="1"/>
</dbReference>
<dbReference type="PROSITE" id="PS51314">
    <property type="entry name" value="VPS37_C"/>
    <property type="match status" value="1"/>
</dbReference>
<keyword evidence="7" id="KW-0175">Coiled coil</keyword>
<dbReference type="InterPro" id="IPR037202">
    <property type="entry name" value="ESCRT_assembly_dom"/>
</dbReference>
<accession>A0A024UNZ5</accession>
<dbReference type="InterPro" id="IPR016135">
    <property type="entry name" value="UBQ-conjugating_enzyme/RWD"/>
</dbReference>
<dbReference type="Pfam" id="PF07200">
    <property type="entry name" value="Mod_r"/>
    <property type="match status" value="1"/>
</dbReference>
<feature type="compositionally biased region" description="Low complexity" evidence="8">
    <location>
        <begin position="185"/>
        <end position="205"/>
    </location>
</feature>
<dbReference type="GO" id="GO:0000813">
    <property type="term" value="C:ESCRT I complex"/>
    <property type="evidence" value="ECO:0007669"/>
    <property type="project" value="UniProtKB-ARBA"/>
</dbReference>
<keyword evidence="5 6" id="KW-0653">Protein transport</keyword>